<organism evidence="2 3">
    <name type="scientific">Trichobilharzia regenti</name>
    <name type="common">Nasal bird schistosome</name>
    <dbReference type="NCBI Taxonomy" id="157069"/>
    <lineage>
        <taxon>Eukaryota</taxon>
        <taxon>Metazoa</taxon>
        <taxon>Spiralia</taxon>
        <taxon>Lophotrochozoa</taxon>
        <taxon>Platyhelminthes</taxon>
        <taxon>Trematoda</taxon>
        <taxon>Digenea</taxon>
        <taxon>Strigeidida</taxon>
        <taxon>Schistosomatoidea</taxon>
        <taxon>Schistosomatidae</taxon>
        <taxon>Trichobilharzia</taxon>
    </lineage>
</organism>
<feature type="region of interest" description="Disordered" evidence="1">
    <location>
        <begin position="41"/>
        <end position="77"/>
    </location>
</feature>
<feature type="compositionally biased region" description="Basic and acidic residues" evidence="1">
    <location>
        <begin position="42"/>
        <end position="52"/>
    </location>
</feature>
<proteinExistence type="predicted"/>
<name>A0AA85JP53_TRIRE</name>
<evidence type="ECO:0000313" key="3">
    <source>
        <dbReference type="WBParaSite" id="TREG1_43040.1"/>
    </source>
</evidence>
<dbReference type="Proteomes" id="UP000050795">
    <property type="component" value="Unassembled WGS sequence"/>
</dbReference>
<reference evidence="2" key="1">
    <citation type="submission" date="2022-06" db="EMBL/GenBank/DDBJ databases">
        <authorList>
            <person name="Berger JAMES D."/>
            <person name="Berger JAMES D."/>
        </authorList>
    </citation>
    <scope>NUCLEOTIDE SEQUENCE [LARGE SCALE GENOMIC DNA]</scope>
</reference>
<reference evidence="3" key="2">
    <citation type="submission" date="2023-11" db="UniProtKB">
        <authorList>
            <consortium name="WormBaseParasite"/>
        </authorList>
    </citation>
    <scope>IDENTIFICATION</scope>
</reference>
<evidence type="ECO:0000256" key="1">
    <source>
        <dbReference type="SAM" id="MobiDB-lite"/>
    </source>
</evidence>
<protein>
    <submittedName>
        <fullName evidence="3">Uncharacterized protein</fullName>
    </submittedName>
</protein>
<dbReference type="AlphaFoldDB" id="A0AA85JP53"/>
<sequence length="297" mass="34162">MVNLLCKTFQQITGKMFKANVILWTAFIICLYVSDVHSQNKSKSDPLDEKRHSVNYSQRPVSPHFRAISTPSPNETVKKPVKFTLRTHPTRRPVRVVTLPNKLNSTKIPGKLTPYPRKDNLTKLPVKKPPFTHRSNPTTRQVRIARSPRRSNSTVRHLKVTRSPINSTKQRRPVSPHYRGIHKPHKNHSGVAIKVGIPMNYRGASKLVSDNSSLTKVDKPAELDEKDDHETKRAHKRFQRTRAVVERIKNYTRSRRERRSKSAGCSIYSHSWLSYSVLIKHIVGWMLPILGAHYLLS</sequence>
<dbReference type="WBParaSite" id="TREG1_43040.1">
    <property type="protein sequence ID" value="TREG1_43040.1"/>
    <property type="gene ID" value="TREG1_43040"/>
</dbReference>
<accession>A0AA85JP53</accession>
<evidence type="ECO:0000313" key="2">
    <source>
        <dbReference type="Proteomes" id="UP000050795"/>
    </source>
</evidence>
<feature type="region of interest" description="Disordered" evidence="1">
    <location>
        <begin position="166"/>
        <end position="186"/>
    </location>
</feature>
<feature type="compositionally biased region" description="Basic residues" evidence="1">
    <location>
        <begin position="169"/>
        <end position="186"/>
    </location>
</feature>
<keyword evidence="2" id="KW-1185">Reference proteome</keyword>